<comment type="caution">
    <text evidence="1">The sequence shown here is derived from an EMBL/GenBank/DDBJ whole genome shotgun (WGS) entry which is preliminary data.</text>
</comment>
<organism evidence="1 2">
    <name type="scientific">Fictibacillus marinisediminis</name>
    <dbReference type="NCBI Taxonomy" id="2878389"/>
    <lineage>
        <taxon>Bacteria</taxon>
        <taxon>Bacillati</taxon>
        <taxon>Bacillota</taxon>
        <taxon>Bacilli</taxon>
        <taxon>Bacillales</taxon>
        <taxon>Fictibacillaceae</taxon>
        <taxon>Fictibacillus</taxon>
    </lineage>
</organism>
<name>A0A9X2BJB4_9BACL</name>
<protein>
    <submittedName>
        <fullName evidence="1">Uncharacterized protein</fullName>
    </submittedName>
</protein>
<dbReference type="AlphaFoldDB" id="A0A9X2BJB4"/>
<reference evidence="1" key="1">
    <citation type="submission" date="2021-09" db="EMBL/GenBank/DDBJ databases">
        <title>Genome analysis of Fictibacillus sp. KIGAM418 isolated from marine sediment.</title>
        <authorList>
            <person name="Seo M.-J."/>
            <person name="Cho E.-S."/>
            <person name="Hwang C.Y."/>
        </authorList>
    </citation>
    <scope>NUCLEOTIDE SEQUENCE</scope>
    <source>
        <strain evidence="1">KIGAM418</strain>
    </source>
</reference>
<keyword evidence="2" id="KW-1185">Reference proteome</keyword>
<dbReference type="EMBL" id="JAIWJX010000004">
    <property type="protein sequence ID" value="MCK6259483.1"/>
    <property type="molecule type" value="Genomic_DNA"/>
</dbReference>
<accession>A0A9X2BJB4</accession>
<sequence>MESKSLAVHKNPGLSTECYHNCRLSILMGQDRLWPWIYSHFTNLKILIENPLQFPMVRFEEHLEIYSEILVEQPLKKVSSWVDSIKKNIENDRYTLLFLNWRHIKDSTYFNGTEDIIHEALLYGFNENEKVFLGLGFDVNGKTFGEFKLPYSECDQYIENILEEHLHHKRWFAYYGFPICTLHLNPSYQPLFNTTTLFFALDRSKAISKDVTAKGAFANGYYVPYFLSLYFQKLEQGFFLPDSESTLWNINIYKMIQHKKFNIDMMNFIAKEYPNHKVIKRLIDFHTNSKKELLKLRSLSLKYQTNKKSDILRDISDGFLKIYEIEKRINAMFKDYLVRQKVDKFS</sequence>
<evidence type="ECO:0000313" key="2">
    <source>
        <dbReference type="Proteomes" id="UP001139011"/>
    </source>
</evidence>
<proteinExistence type="predicted"/>
<evidence type="ECO:0000313" key="1">
    <source>
        <dbReference type="EMBL" id="MCK6259483.1"/>
    </source>
</evidence>
<dbReference type="Proteomes" id="UP001139011">
    <property type="component" value="Unassembled WGS sequence"/>
</dbReference>
<dbReference type="RefSeq" id="WP_248254851.1">
    <property type="nucleotide sequence ID" value="NZ_JAIWJX010000004.1"/>
</dbReference>
<gene>
    <name evidence="1" type="ORF">LCY76_23205</name>
</gene>